<dbReference type="EMBL" id="CP063231">
    <property type="protein sequence ID" value="URL60011.1"/>
    <property type="molecule type" value="Genomic_DNA"/>
</dbReference>
<keyword evidence="4" id="KW-0378">Hydrolase</keyword>
<gene>
    <name evidence="4" type="ORF">IM816_07985</name>
</gene>
<evidence type="ECO:0000259" key="3">
    <source>
        <dbReference type="Pfam" id="PF04471"/>
    </source>
</evidence>
<feature type="region of interest" description="Disordered" evidence="1">
    <location>
        <begin position="230"/>
        <end position="296"/>
    </location>
</feature>
<dbReference type="InterPro" id="IPR007560">
    <property type="entry name" value="Restrct_endonuc_IV_Mrr"/>
</dbReference>
<dbReference type="GO" id="GO:0004519">
    <property type="term" value="F:endonuclease activity"/>
    <property type="evidence" value="ECO:0007669"/>
    <property type="project" value="UniProtKB-KW"/>
</dbReference>
<proteinExistence type="predicted"/>
<dbReference type="InterPro" id="IPR011335">
    <property type="entry name" value="Restrct_endonuc-II-like"/>
</dbReference>
<dbReference type="PANTHER" id="PTHR30015:SF7">
    <property type="entry name" value="TYPE IV METHYL-DIRECTED RESTRICTION ENZYME ECOKMRR"/>
    <property type="match status" value="1"/>
</dbReference>
<evidence type="ECO:0000256" key="1">
    <source>
        <dbReference type="SAM" id="MobiDB-lite"/>
    </source>
</evidence>
<keyword evidence="5" id="KW-1185">Reference proteome</keyword>
<evidence type="ECO:0000313" key="4">
    <source>
        <dbReference type="EMBL" id="URL60011.1"/>
    </source>
</evidence>
<feature type="domain" description="Restriction endonuclease type IV Mrr" evidence="3">
    <location>
        <begin position="27"/>
        <end position="141"/>
    </location>
</feature>
<evidence type="ECO:0000256" key="2">
    <source>
        <dbReference type="SAM" id="Phobius"/>
    </source>
</evidence>
<keyword evidence="2" id="KW-0472">Membrane</keyword>
<organism evidence="4 5">
    <name type="scientific">Luteibacter flocculans</name>
    <dbReference type="NCBI Taxonomy" id="2780091"/>
    <lineage>
        <taxon>Bacteria</taxon>
        <taxon>Pseudomonadati</taxon>
        <taxon>Pseudomonadota</taxon>
        <taxon>Gammaproteobacteria</taxon>
        <taxon>Lysobacterales</taxon>
        <taxon>Rhodanobacteraceae</taxon>
        <taxon>Luteibacter</taxon>
    </lineage>
</organism>
<keyword evidence="4" id="KW-0255">Endonuclease</keyword>
<feature type="transmembrane region" description="Helical" evidence="2">
    <location>
        <begin position="179"/>
        <end position="200"/>
    </location>
</feature>
<protein>
    <submittedName>
        <fullName evidence="4">Restriction endonuclease</fullName>
    </submittedName>
</protein>
<dbReference type="InterPro" id="IPR052906">
    <property type="entry name" value="Type_IV_Methyl-Rstrct_Enzyme"/>
</dbReference>
<keyword evidence="2" id="KW-1133">Transmembrane helix</keyword>
<accession>A0ABY4T530</accession>
<dbReference type="SUPFAM" id="SSF52980">
    <property type="entry name" value="Restriction endonuclease-like"/>
    <property type="match status" value="1"/>
</dbReference>
<reference evidence="4" key="1">
    <citation type="submission" date="2020-10" db="EMBL/GenBank/DDBJ databases">
        <title>Whole-genome sequence of Luteibacter sp. EIF3.</title>
        <authorList>
            <person name="Friedrich I."/>
            <person name="Hertel R."/>
            <person name="Daniel R."/>
        </authorList>
    </citation>
    <scope>NUCLEOTIDE SEQUENCE</scope>
    <source>
        <strain evidence="4">EIF3</strain>
    </source>
</reference>
<feature type="compositionally biased region" description="Basic and acidic residues" evidence="1">
    <location>
        <begin position="252"/>
        <end position="296"/>
    </location>
</feature>
<dbReference type="InterPro" id="IPR011856">
    <property type="entry name" value="tRNA_endonuc-like_dom_sf"/>
</dbReference>
<dbReference type="Proteomes" id="UP001056681">
    <property type="component" value="Chromosome"/>
</dbReference>
<sequence length="296" mass="32585">MRFYLGRYLRLMFSARQTPSAGTDALARLSWHDFEHLLAEHYREQGWRVEYHTPPTSLKQLGGGFDLRLHRGSEVVIVQCKHWDAAEVQLVDVNELLSTMLNEAATRGVLVTRGRFSTEARAVARRQPRMQLVDADVLRVMLRLPDHLDTSVQGVALPASAVAKSRRVRRASDGDMSRLVPIMLVVVILALLGIFVWRAMNDRRAPVVPPPSSDAAPAASAPATVPVNVTAPPAATLPPPTATSTAAQSSDRVARELAERARLREAARAAAQDAHKQSEDAMKVMERNTREVGEAK</sequence>
<dbReference type="PANTHER" id="PTHR30015">
    <property type="entry name" value="MRR RESTRICTION SYSTEM PROTEIN"/>
    <property type="match status" value="1"/>
</dbReference>
<keyword evidence="2" id="KW-0812">Transmembrane</keyword>
<dbReference type="RefSeq" id="WP_250340470.1">
    <property type="nucleotide sequence ID" value="NZ_CP063231.1"/>
</dbReference>
<keyword evidence="4" id="KW-0540">Nuclease</keyword>
<dbReference type="Pfam" id="PF04471">
    <property type="entry name" value="Mrr_cat"/>
    <property type="match status" value="1"/>
</dbReference>
<name>A0ABY4T530_9GAMM</name>
<dbReference type="Gene3D" id="3.40.1350.10">
    <property type="match status" value="1"/>
</dbReference>
<evidence type="ECO:0000313" key="5">
    <source>
        <dbReference type="Proteomes" id="UP001056681"/>
    </source>
</evidence>